<dbReference type="CDD" id="cd17767">
    <property type="entry name" value="UP_EcUdp-like"/>
    <property type="match status" value="1"/>
</dbReference>
<name>A0A2P7RNK5_9HYPH</name>
<dbReference type="RefSeq" id="WP_106727514.1">
    <property type="nucleotide sequence ID" value="NZ_PXYL01000036.1"/>
</dbReference>
<dbReference type="EC" id="2.4.2.3" evidence="1"/>
<dbReference type="InterPro" id="IPR000845">
    <property type="entry name" value="Nucleoside_phosphorylase_d"/>
</dbReference>
<gene>
    <name evidence="5" type="ORF">C7I85_29250</name>
</gene>
<dbReference type="InterPro" id="IPR035994">
    <property type="entry name" value="Nucleoside_phosphorylase_sf"/>
</dbReference>
<evidence type="ECO:0000256" key="1">
    <source>
        <dbReference type="ARBA" id="ARBA00011888"/>
    </source>
</evidence>
<evidence type="ECO:0000313" key="5">
    <source>
        <dbReference type="EMBL" id="PSJ51780.1"/>
    </source>
</evidence>
<dbReference type="Gene3D" id="3.40.50.1580">
    <property type="entry name" value="Nucleoside phosphorylase domain"/>
    <property type="match status" value="1"/>
</dbReference>
<evidence type="ECO:0000259" key="4">
    <source>
        <dbReference type="Pfam" id="PF01048"/>
    </source>
</evidence>
<dbReference type="GO" id="GO:0004850">
    <property type="term" value="F:uridine phosphorylase activity"/>
    <property type="evidence" value="ECO:0007669"/>
    <property type="project" value="UniProtKB-EC"/>
</dbReference>
<sequence>MSKQDEKTNTAWYIGAKRDQVGSGAILVGDPARIDRIAEHMTDVEFLPENRGLRTVTGTRNGQRITVSAFGMGAPIATIVMHELFALGVRSFLRIGTAMAVPPAKLGDFVLADGALRAEGTSNTYAPLGFPAMADFDLNAGLRQRLATSGRKWHAGVYGTYDGFYTEMFGLSGERRAMIDKLKQDIQRLGLIGTDMETSALLVAARVLGAGASTLCIATVDAFTQEKIDDAAMSVAERELFDVALDSIAEFATKKNEVTQ</sequence>
<proteinExistence type="predicted"/>
<evidence type="ECO:0000313" key="6">
    <source>
        <dbReference type="Proteomes" id="UP000240653"/>
    </source>
</evidence>
<feature type="domain" description="Nucleoside phosphorylase" evidence="4">
    <location>
        <begin position="25"/>
        <end position="220"/>
    </location>
</feature>
<organism evidence="5 6">
    <name type="scientific">Pseudaminobacter soli</name>
    <name type="common">ex Li et al. 2025</name>
    <dbReference type="NCBI Taxonomy" id="1295366"/>
    <lineage>
        <taxon>Bacteria</taxon>
        <taxon>Pseudomonadati</taxon>
        <taxon>Pseudomonadota</taxon>
        <taxon>Alphaproteobacteria</taxon>
        <taxon>Hyphomicrobiales</taxon>
        <taxon>Phyllobacteriaceae</taxon>
        <taxon>Pseudaminobacter</taxon>
    </lineage>
</organism>
<comment type="catalytic activity">
    <reaction evidence="3">
        <text>uridine + phosphate = alpha-D-ribose 1-phosphate + uracil</text>
        <dbReference type="Rhea" id="RHEA:24388"/>
        <dbReference type="ChEBI" id="CHEBI:16704"/>
        <dbReference type="ChEBI" id="CHEBI:17568"/>
        <dbReference type="ChEBI" id="CHEBI:43474"/>
        <dbReference type="ChEBI" id="CHEBI:57720"/>
        <dbReference type="EC" id="2.4.2.3"/>
    </reaction>
</comment>
<protein>
    <recommendedName>
        <fullName evidence="2">Uridine phosphorylase</fullName>
        <ecNumber evidence="1">2.4.2.3</ecNumber>
    </recommendedName>
</protein>
<evidence type="ECO:0000256" key="2">
    <source>
        <dbReference type="ARBA" id="ARBA00021980"/>
    </source>
</evidence>
<dbReference type="PANTHER" id="PTHR43691">
    <property type="entry name" value="URIDINE PHOSPHORYLASE"/>
    <property type="match status" value="1"/>
</dbReference>
<dbReference type="Proteomes" id="UP000240653">
    <property type="component" value="Unassembled WGS sequence"/>
</dbReference>
<dbReference type="OrthoDB" id="9782889at2"/>
<dbReference type="EMBL" id="PXYL01000036">
    <property type="protein sequence ID" value="PSJ51780.1"/>
    <property type="molecule type" value="Genomic_DNA"/>
</dbReference>
<dbReference type="GO" id="GO:0009116">
    <property type="term" value="P:nucleoside metabolic process"/>
    <property type="evidence" value="ECO:0007669"/>
    <property type="project" value="InterPro"/>
</dbReference>
<dbReference type="Pfam" id="PF01048">
    <property type="entry name" value="PNP_UDP_1"/>
    <property type="match status" value="1"/>
</dbReference>
<dbReference type="SUPFAM" id="SSF53167">
    <property type="entry name" value="Purine and uridine phosphorylases"/>
    <property type="match status" value="1"/>
</dbReference>
<dbReference type="GO" id="GO:0005829">
    <property type="term" value="C:cytosol"/>
    <property type="evidence" value="ECO:0007669"/>
    <property type="project" value="TreeGrafter"/>
</dbReference>
<comment type="caution">
    <text evidence="5">The sequence shown here is derived from an EMBL/GenBank/DDBJ whole genome shotgun (WGS) entry which is preliminary data.</text>
</comment>
<accession>A0A2P7RNK5</accession>
<keyword evidence="6" id="KW-1185">Reference proteome</keyword>
<evidence type="ECO:0000256" key="3">
    <source>
        <dbReference type="ARBA" id="ARBA00048447"/>
    </source>
</evidence>
<reference evidence="5 6" key="1">
    <citation type="submission" date="2018-03" db="EMBL/GenBank/DDBJ databases">
        <title>The draft genome of Mesorhizobium soli JCM 19897.</title>
        <authorList>
            <person name="Li L."/>
            <person name="Liu L."/>
            <person name="Liang L."/>
            <person name="Wang T."/>
            <person name="Zhang X."/>
        </authorList>
    </citation>
    <scope>NUCLEOTIDE SEQUENCE [LARGE SCALE GENOMIC DNA]</scope>
    <source>
        <strain evidence="5 6">JCM 19897</strain>
    </source>
</reference>
<dbReference type="PANTHER" id="PTHR43691:SF11">
    <property type="entry name" value="FI09636P-RELATED"/>
    <property type="match status" value="1"/>
</dbReference>
<dbReference type="AlphaFoldDB" id="A0A2P7RNK5"/>